<keyword evidence="2" id="KW-1133">Transmembrane helix</keyword>
<keyword evidence="4" id="KW-1185">Reference proteome</keyword>
<comment type="caution">
    <text evidence="3">The sequence shown here is derived from an EMBL/GenBank/DDBJ whole genome shotgun (WGS) entry which is preliminary data.</text>
</comment>
<reference evidence="4" key="1">
    <citation type="submission" date="2023-07" db="EMBL/GenBank/DDBJ databases">
        <title>30 novel species of actinomycetes from the DSMZ collection.</title>
        <authorList>
            <person name="Nouioui I."/>
        </authorList>
    </citation>
    <scope>NUCLEOTIDE SEQUENCE [LARGE SCALE GENOMIC DNA]</scope>
    <source>
        <strain evidence="4">DSM 42041</strain>
    </source>
</reference>
<feature type="region of interest" description="Disordered" evidence="1">
    <location>
        <begin position="1"/>
        <end position="20"/>
    </location>
</feature>
<dbReference type="Pfam" id="PF19870">
    <property type="entry name" value="DUF6343"/>
    <property type="match status" value="1"/>
</dbReference>
<feature type="transmembrane region" description="Helical" evidence="2">
    <location>
        <begin position="64"/>
        <end position="88"/>
    </location>
</feature>
<evidence type="ECO:0000256" key="2">
    <source>
        <dbReference type="SAM" id="Phobius"/>
    </source>
</evidence>
<keyword evidence="2" id="KW-0812">Transmembrane</keyword>
<evidence type="ECO:0000256" key="1">
    <source>
        <dbReference type="SAM" id="MobiDB-lite"/>
    </source>
</evidence>
<dbReference type="EMBL" id="JAVREQ010000023">
    <property type="protein sequence ID" value="MDT0381573.1"/>
    <property type="molecule type" value="Genomic_DNA"/>
</dbReference>
<gene>
    <name evidence="3" type="ORF">RM572_22700</name>
</gene>
<evidence type="ECO:0000313" key="4">
    <source>
        <dbReference type="Proteomes" id="UP001183414"/>
    </source>
</evidence>
<keyword evidence="2" id="KW-0472">Membrane</keyword>
<organism evidence="3 4">
    <name type="scientific">Streptomyces hazeniae</name>
    <dbReference type="NCBI Taxonomy" id="3075538"/>
    <lineage>
        <taxon>Bacteria</taxon>
        <taxon>Bacillati</taxon>
        <taxon>Actinomycetota</taxon>
        <taxon>Actinomycetes</taxon>
        <taxon>Kitasatosporales</taxon>
        <taxon>Streptomycetaceae</taxon>
        <taxon>Streptomyces</taxon>
    </lineage>
</organism>
<proteinExistence type="predicted"/>
<protein>
    <submittedName>
        <fullName evidence="3">DUF6343 family protein</fullName>
    </submittedName>
</protein>
<sequence>MPRSRSGAVGRRRERTGTEPVTARSALGLRLLLSAVFLPVFLAATALFWYWTAVSGPQDVPDSGSLRVLAVACAVLSVLALVDLVAVLRRRHREHPRLPPPR</sequence>
<evidence type="ECO:0000313" key="3">
    <source>
        <dbReference type="EMBL" id="MDT0381573.1"/>
    </source>
</evidence>
<feature type="transmembrane region" description="Helical" evidence="2">
    <location>
        <begin position="31"/>
        <end position="52"/>
    </location>
</feature>
<accession>A0ABU2P0Z1</accession>
<name>A0ABU2P0Z1_9ACTN</name>
<dbReference type="InterPro" id="IPR045924">
    <property type="entry name" value="DUF6343"/>
</dbReference>
<dbReference type="Proteomes" id="UP001183414">
    <property type="component" value="Unassembled WGS sequence"/>
</dbReference>